<proteinExistence type="predicted"/>
<name>A0A6C0F8I3_9ZZZZ</name>
<accession>A0A6C0F8I3</accession>
<dbReference type="EMBL" id="MN739032">
    <property type="protein sequence ID" value="QHT36200.1"/>
    <property type="molecule type" value="Genomic_DNA"/>
</dbReference>
<evidence type="ECO:0000313" key="1">
    <source>
        <dbReference type="EMBL" id="QHT36200.1"/>
    </source>
</evidence>
<reference evidence="1" key="1">
    <citation type="journal article" date="2020" name="Nature">
        <title>Giant virus diversity and host interactions through global metagenomics.</title>
        <authorList>
            <person name="Schulz F."/>
            <person name="Roux S."/>
            <person name="Paez-Espino D."/>
            <person name="Jungbluth S."/>
            <person name="Walsh D.A."/>
            <person name="Denef V.J."/>
            <person name="McMahon K.D."/>
            <person name="Konstantinidis K.T."/>
            <person name="Eloe-Fadrosh E.A."/>
            <person name="Kyrpides N.C."/>
            <person name="Woyke T."/>
        </authorList>
    </citation>
    <scope>NUCLEOTIDE SEQUENCE</scope>
    <source>
        <strain evidence="1">GVMAG-M-3300009182-46</strain>
    </source>
</reference>
<organism evidence="1">
    <name type="scientific">viral metagenome</name>
    <dbReference type="NCBI Taxonomy" id="1070528"/>
    <lineage>
        <taxon>unclassified sequences</taxon>
        <taxon>metagenomes</taxon>
        <taxon>organismal metagenomes</taxon>
    </lineage>
</organism>
<protein>
    <submittedName>
        <fullName evidence="1">Uncharacterized protein</fullName>
    </submittedName>
</protein>
<dbReference type="AlphaFoldDB" id="A0A6C0F8I3"/>
<sequence>MDEASKPIPMPRDVMLVAYAISQNLPPEKTEFKNDILTFIKNDLVYRSPEMRIHPSVWLIFETSIMKKNIPIPMEPWEHKIVDIFIGKTPLDEALSMTK</sequence>